<dbReference type="Proteomes" id="UP000708148">
    <property type="component" value="Unassembled WGS sequence"/>
</dbReference>
<dbReference type="InterPro" id="IPR011989">
    <property type="entry name" value="ARM-like"/>
</dbReference>
<gene>
    <name evidence="1" type="ORF">OSTQU699_LOCUS1326</name>
</gene>
<dbReference type="EMBL" id="CAJHUC010000412">
    <property type="protein sequence ID" value="CAD7695966.1"/>
    <property type="molecule type" value="Genomic_DNA"/>
</dbReference>
<accession>A0A8S1ILR5</accession>
<dbReference type="SUPFAM" id="SSF48371">
    <property type="entry name" value="ARM repeat"/>
    <property type="match status" value="1"/>
</dbReference>
<dbReference type="AlphaFoldDB" id="A0A8S1ILR5"/>
<evidence type="ECO:0000313" key="1">
    <source>
        <dbReference type="EMBL" id="CAD7695966.1"/>
    </source>
</evidence>
<proteinExistence type="predicted"/>
<keyword evidence="2" id="KW-1185">Reference proteome</keyword>
<protein>
    <submittedName>
        <fullName evidence="1">Uncharacterized protein</fullName>
    </submittedName>
</protein>
<dbReference type="Gene3D" id="1.25.10.10">
    <property type="entry name" value="Leucine-rich Repeat Variant"/>
    <property type="match status" value="1"/>
</dbReference>
<sequence length="189" mass="19715">MDAIVHALCAANQDQENVLQALRDFRGCYESWGPGKVEVLPQNAVKAITNVVSSHLPSVALVSAGLQCLWLIGVHASHAAAALRLEGGLQLCLKVLKRHQSRADITALACRTLAKCSSGSVASVQAILKEKGGWACLMGVLKANCTETTVYAAPESVAGNAYQVQKGSCTDGKGWALGQGCQSDGILQG</sequence>
<dbReference type="InterPro" id="IPR016024">
    <property type="entry name" value="ARM-type_fold"/>
</dbReference>
<reference evidence="1" key="1">
    <citation type="submission" date="2020-12" db="EMBL/GenBank/DDBJ databases">
        <authorList>
            <person name="Iha C."/>
        </authorList>
    </citation>
    <scope>NUCLEOTIDE SEQUENCE</scope>
</reference>
<evidence type="ECO:0000313" key="2">
    <source>
        <dbReference type="Proteomes" id="UP000708148"/>
    </source>
</evidence>
<comment type="caution">
    <text evidence="1">The sequence shown here is derived from an EMBL/GenBank/DDBJ whole genome shotgun (WGS) entry which is preliminary data.</text>
</comment>
<name>A0A8S1ILR5_9CHLO</name>
<organism evidence="1 2">
    <name type="scientific">Ostreobium quekettii</name>
    <dbReference type="NCBI Taxonomy" id="121088"/>
    <lineage>
        <taxon>Eukaryota</taxon>
        <taxon>Viridiplantae</taxon>
        <taxon>Chlorophyta</taxon>
        <taxon>core chlorophytes</taxon>
        <taxon>Ulvophyceae</taxon>
        <taxon>TCBD clade</taxon>
        <taxon>Bryopsidales</taxon>
        <taxon>Ostreobineae</taxon>
        <taxon>Ostreobiaceae</taxon>
        <taxon>Ostreobium</taxon>
    </lineage>
</organism>